<gene>
    <name evidence="5" type="ORF">HNQ40_000730</name>
</gene>
<evidence type="ECO:0000256" key="2">
    <source>
        <dbReference type="ARBA" id="ARBA00023125"/>
    </source>
</evidence>
<dbReference type="Pfam" id="PF12833">
    <property type="entry name" value="HTH_18"/>
    <property type="match status" value="1"/>
</dbReference>
<dbReference type="PROSITE" id="PS01124">
    <property type="entry name" value="HTH_ARAC_FAMILY_2"/>
    <property type="match status" value="1"/>
</dbReference>
<accession>A0A7X0LJN1</accession>
<dbReference type="InterPro" id="IPR018060">
    <property type="entry name" value="HTH_AraC"/>
</dbReference>
<dbReference type="Proteomes" id="UP000541810">
    <property type="component" value="Unassembled WGS sequence"/>
</dbReference>
<sequence>MLPPGELGSSRLFLNTGGPRGGPNLGHQHAEWEFNLIERGWVEYLIHGQRYRLPTDSLTWLLPQQPHVLIDQSRDMRMWVAVFSEPLVRQMSQDAGLSHWQRLLDRDEPVELRGRILAEPEAEMLGGLCRRVAGLEGTTHQRGRAGIAWLLSEAWQMFEHAADIPAGTHLHPAVEKAARLLHERAHRRDADNLDAIAEECHVSRAHLSRLFARQIGMTLTDFRTRQRVRLFRELVGRGGRLTLEQAATAAGFGSYAQCYRSVHRELGCRPNQLAPH</sequence>
<dbReference type="SMART" id="SM00342">
    <property type="entry name" value="HTH_ARAC"/>
    <property type="match status" value="1"/>
</dbReference>
<evidence type="ECO:0000256" key="1">
    <source>
        <dbReference type="ARBA" id="ARBA00023015"/>
    </source>
</evidence>
<dbReference type="AlphaFoldDB" id="A0A7X0LJN1"/>
<dbReference type="InterPro" id="IPR050204">
    <property type="entry name" value="AraC_XylS_family_regulators"/>
</dbReference>
<name>A0A7X0LJN1_9BACT</name>
<dbReference type="SUPFAM" id="SSF51215">
    <property type="entry name" value="Regulatory protein AraC"/>
    <property type="match status" value="1"/>
</dbReference>
<keyword evidence="6" id="KW-1185">Reference proteome</keyword>
<protein>
    <submittedName>
        <fullName evidence="5">AraC-like DNA-binding protein</fullName>
    </submittedName>
</protein>
<dbReference type="SUPFAM" id="SSF46689">
    <property type="entry name" value="Homeodomain-like"/>
    <property type="match status" value="1"/>
</dbReference>
<evidence type="ECO:0000313" key="5">
    <source>
        <dbReference type="EMBL" id="MBB6428924.1"/>
    </source>
</evidence>
<dbReference type="GO" id="GO:0043565">
    <property type="term" value="F:sequence-specific DNA binding"/>
    <property type="evidence" value="ECO:0007669"/>
    <property type="project" value="InterPro"/>
</dbReference>
<dbReference type="InterPro" id="IPR037923">
    <property type="entry name" value="HTH-like"/>
</dbReference>
<dbReference type="GO" id="GO:0003700">
    <property type="term" value="F:DNA-binding transcription factor activity"/>
    <property type="evidence" value="ECO:0007669"/>
    <property type="project" value="InterPro"/>
</dbReference>
<dbReference type="RefSeq" id="WP_184676487.1">
    <property type="nucleotide sequence ID" value="NZ_JACHGY010000001.1"/>
</dbReference>
<dbReference type="InterPro" id="IPR003313">
    <property type="entry name" value="AraC-bd"/>
</dbReference>
<evidence type="ECO:0000313" key="6">
    <source>
        <dbReference type="Proteomes" id="UP000541810"/>
    </source>
</evidence>
<keyword evidence="1" id="KW-0805">Transcription regulation</keyword>
<keyword evidence="3" id="KW-0804">Transcription</keyword>
<dbReference type="Gene3D" id="1.10.10.60">
    <property type="entry name" value="Homeodomain-like"/>
    <property type="match status" value="1"/>
</dbReference>
<evidence type="ECO:0000256" key="3">
    <source>
        <dbReference type="ARBA" id="ARBA00023163"/>
    </source>
</evidence>
<keyword evidence="2 5" id="KW-0238">DNA-binding</keyword>
<comment type="caution">
    <text evidence="5">The sequence shown here is derived from an EMBL/GenBank/DDBJ whole genome shotgun (WGS) entry which is preliminary data.</text>
</comment>
<feature type="domain" description="HTH araC/xylS-type" evidence="4">
    <location>
        <begin position="175"/>
        <end position="276"/>
    </location>
</feature>
<organism evidence="5 6">
    <name type="scientific">Algisphaera agarilytica</name>
    <dbReference type="NCBI Taxonomy" id="1385975"/>
    <lineage>
        <taxon>Bacteria</taxon>
        <taxon>Pseudomonadati</taxon>
        <taxon>Planctomycetota</taxon>
        <taxon>Phycisphaerae</taxon>
        <taxon>Phycisphaerales</taxon>
        <taxon>Phycisphaeraceae</taxon>
        <taxon>Algisphaera</taxon>
    </lineage>
</organism>
<dbReference type="InterPro" id="IPR009057">
    <property type="entry name" value="Homeodomain-like_sf"/>
</dbReference>
<dbReference type="PANTHER" id="PTHR46796">
    <property type="entry name" value="HTH-TYPE TRANSCRIPTIONAL ACTIVATOR RHAS-RELATED"/>
    <property type="match status" value="1"/>
</dbReference>
<evidence type="ECO:0000259" key="4">
    <source>
        <dbReference type="PROSITE" id="PS01124"/>
    </source>
</evidence>
<dbReference type="Pfam" id="PF02311">
    <property type="entry name" value="AraC_binding"/>
    <property type="match status" value="1"/>
</dbReference>
<dbReference type="EMBL" id="JACHGY010000001">
    <property type="protein sequence ID" value="MBB6428924.1"/>
    <property type="molecule type" value="Genomic_DNA"/>
</dbReference>
<proteinExistence type="predicted"/>
<reference evidence="5 6" key="1">
    <citation type="submission" date="2020-08" db="EMBL/GenBank/DDBJ databases">
        <title>Genomic Encyclopedia of Type Strains, Phase IV (KMG-IV): sequencing the most valuable type-strain genomes for metagenomic binning, comparative biology and taxonomic classification.</title>
        <authorList>
            <person name="Goeker M."/>
        </authorList>
    </citation>
    <scope>NUCLEOTIDE SEQUENCE [LARGE SCALE GENOMIC DNA]</scope>
    <source>
        <strain evidence="5 6">DSM 103725</strain>
    </source>
</reference>